<gene>
    <name evidence="3" type="ORF">NPX13_g8403</name>
</gene>
<sequence>MDPPAFSTSDLSIPVNYKSLPTNAHSPTDLEGPSAGIDRRTKKRIQNRVAQRTYRTRIKQRLHDLQQQVHQLQQKEGEQQHNTGLRKNETDDDGHDDTVFYPPFNQATIPTPFREHRADPYNLEVSCQNTSGMSSTASTAWSNITSQWNPPLGGPNFLYNPVPLRTRPTLDLSLESTIPPLSPPRPGLDVPRDVLGHPVCHGEQSQDALSSGRRNEGNIQNQLHKRVGGIYYPGDHQEQHPPHEFGVLYPSSWSHNLDAHLTTAESITATKHAVTATPPNIYQNKVADASLTGAATQWPGNWIPDHQETMEQIEEIRKRSTTWSALQRRGYENAMLKAAEEICAVEYHELRTAKINKDVSEAALGEMLPSLYALLTGVVSSNPKLSQRQVSETVFWSMRVLCGLDGPHNHSTGSSRQSPT</sequence>
<dbReference type="Proteomes" id="UP001148614">
    <property type="component" value="Unassembled WGS sequence"/>
</dbReference>
<dbReference type="VEuPathDB" id="FungiDB:F4678DRAFT_320588"/>
<reference evidence="3" key="1">
    <citation type="submission" date="2022-07" db="EMBL/GenBank/DDBJ databases">
        <title>Genome Sequence of Xylaria arbuscula.</title>
        <authorList>
            <person name="Buettner E."/>
        </authorList>
    </citation>
    <scope>NUCLEOTIDE SEQUENCE</scope>
    <source>
        <strain evidence="3">VT107</strain>
    </source>
</reference>
<dbReference type="PANTHER" id="PTHR39607:SF1">
    <property type="entry name" value="B-ZIP TRANSCRIPTION FACTOR (EUROFUNG)"/>
    <property type="match status" value="1"/>
</dbReference>
<accession>A0A9W8TK73</accession>
<dbReference type="CDD" id="cd14688">
    <property type="entry name" value="bZIP_YAP"/>
    <property type="match status" value="1"/>
</dbReference>
<dbReference type="InterPro" id="IPR004827">
    <property type="entry name" value="bZIP"/>
</dbReference>
<evidence type="ECO:0000256" key="1">
    <source>
        <dbReference type="SAM" id="MobiDB-lite"/>
    </source>
</evidence>
<organism evidence="3 4">
    <name type="scientific">Xylaria arbuscula</name>
    <dbReference type="NCBI Taxonomy" id="114810"/>
    <lineage>
        <taxon>Eukaryota</taxon>
        <taxon>Fungi</taxon>
        <taxon>Dikarya</taxon>
        <taxon>Ascomycota</taxon>
        <taxon>Pezizomycotina</taxon>
        <taxon>Sordariomycetes</taxon>
        <taxon>Xylariomycetidae</taxon>
        <taxon>Xylariales</taxon>
        <taxon>Xylariaceae</taxon>
        <taxon>Xylaria</taxon>
    </lineage>
</organism>
<evidence type="ECO:0000313" key="4">
    <source>
        <dbReference type="Proteomes" id="UP001148614"/>
    </source>
</evidence>
<dbReference type="SUPFAM" id="SSF57959">
    <property type="entry name" value="Leucine zipper domain"/>
    <property type="match status" value="1"/>
</dbReference>
<dbReference type="PANTHER" id="PTHR39607">
    <property type="entry name" value="XANTHOCILLIN BIOSYNTHESIS CLUSTER TRANSCRIPTION FACTOR XANC-RELATED"/>
    <property type="match status" value="1"/>
</dbReference>
<name>A0A9W8TK73_9PEZI</name>
<proteinExistence type="predicted"/>
<feature type="region of interest" description="Disordered" evidence="1">
    <location>
        <begin position="65"/>
        <end position="96"/>
    </location>
</feature>
<comment type="caution">
    <text evidence="3">The sequence shown here is derived from an EMBL/GenBank/DDBJ whole genome shotgun (WGS) entry which is preliminary data.</text>
</comment>
<feature type="compositionally biased region" description="Polar residues" evidence="1">
    <location>
        <begin position="1"/>
        <end position="11"/>
    </location>
</feature>
<evidence type="ECO:0000313" key="3">
    <source>
        <dbReference type="EMBL" id="KAJ3562863.1"/>
    </source>
</evidence>
<feature type="region of interest" description="Disordered" evidence="1">
    <location>
        <begin position="1"/>
        <end position="40"/>
    </location>
</feature>
<dbReference type="GO" id="GO:0003700">
    <property type="term" value="F:DNA-binding transcription factor activity"/>
    <property type="evidence" value="ECO:0007669"/>
    <property type="project" value="InterPro"/>
</dbReference>
<dbReference type="InterPro" id="IPR046347">
    <property type="entry name" value="bZIP_sf"/>
</dbReference>
<keyword evidence="4" id="KW-1185">Reference proteome</keyword>
<dbReference type="AlphaFoldDB" id="A0A9W8TK73"/>
<dbReference type="EMBL" id="JANPWZ010001841">
    <property type="protein sequence ID" value="KAJ3562863.1"/>
    <property type="molecule type" value="Genomic_DNA"/>
</dbReference>
<dbReference type="PROSITE" id="PS00036">
    <property type="entry name" value="BZIP_BASIC"/>
    <property type="match status" value="1"/>
</dbReference>
<feature type="domain" description="BZIP" evidence="2">
    <location>
        <begin position="42"/>
        <end position="57"/>
    </location>
</feature>
<dbReference type="InterPro" id="IPR052635">
    <property type="entry name" value="Sec_Metab_Biosynth_Reg"/>
</dbReference>
<protein>
    <recommendedName>
        <fullName evidence="2">BZIP domain-containing protein</fullName>
    </recommendedName>
</protein>
<evidence type="ECO:0000259" key="2">
    <source>
        <dbReference type="PROSITE" id="PS00036"/>
    </source>
</evidence>
<dbReference type="Gene3D" id="1.20.5.170">
    <property type="match status" value="1"/>
</dbReference>